<dbReference type="Gene3D" id="1.10.10.710">
    <property type="entry name" value="PSPTO_1197 like"/>
    <property type="match status" value="1"/>
</dbReference>
<dbReference type="Pfam" id="PF07130">
    <property type="entry name" value="YebG"/>
    <property type="match status" value="1"/>
</dbReference>
<gene>
    <name evidence="1" type="ORF">GCM10022278_23660</name>
</gene>
<protein>
    <submittedName>
        <fullName evidence="1">Uncharacterized protein</fullName>
    </submittedName>
</protein>
<accession>A0ABP7PGC1</accession>
<dbReference type="InterPro" id="IPR009813">
    <property type="entry name" value="Uncharacterised_YebG"/>
</dbReference>
<sequence length="93" mass="10557">MSVQAVYYSDRDGLEMALKQPNELLFNTKAEADARDRVLELSEEIREYLLKKVDGMSEELADRCALVIAEDKDLFQKAFKKPQVLSESSAAQD</sequence>
<evidence type="ECO:0000313" key="2">
    <source>
        <dbReference type="Proteomes" id="UP001501337"/>
    </source>
</evidence>
<organism evidence="1 2">
    <name type="scientific">Allohahella marinimesophila</name>
    <dbReference type="NCBI Taxonomy" id="1054972"/>
    <lineage>
        <taxon>Bacteria</taxon>
        <taxon>Pseudomonadati</taxon>
        <taxon>Pseudomonadota</taxon>
        <taxon>Gammaproteobacteria</taxon>
        <taxon>Oceanospirillales</taxon>
        <taxon>Hahellaceae</taxon>
        <taxon>Allohahella</taxon>
    </lineage>
</organism>
<keyword evidence="2" id="KW-1185">Reference proteome</keyword>
<dbReference type="RefSeq" id="WP_344806587.1">
    <property type="nucleotide sequence ID" value="NZ_BAABBO010000010.1"/>
</dbReference>
<proteinExistence type="predicted"/>
<reference evidence="2" key="1">
    <citation type="journal article" date="2019" name="Int. J. Syst. Evol. Microbiol.">
        <title>The Global Catalogue of Microorganisms (GCM) 10K type strain sequencing project: providing services to taxonomists for standard genome sequencing and annotation.</title>
        <authorList>
            <consortium name="The Broad Institute Genomics Platform"/>
            <consortium name="The Broad Institute Genome Sequencing Center for Infectious Disease"/>
            <person name="Wu L."/>
            <person name="Ma J."/>
        </authorList>
    </citation>
    <scope>NUCLEOTIDE SEQUENCE [LARGE SCALE GENOMIC DNA]</scope>
    <source>
        <strain evidence="2">JCM 17555</strain>
    </source>
</reference>
<name>A0ABP7PGC1_9GAMM</name>
<comment type="caution">
    <text evidence="1">The sequence shown here is derived from an EMBL/GenBank/DDBJ whole genome shotgun (WGS) entry which is preliminary data.</text>
</comment>
<dbReference type="EMBL" id="BAABBO010000010">
    <property type="protein sequence ID" value="GAA3965109.1"/>
    <property type="molecule type" value="Genomic_DNA"/>
</dbReference>
<dbReference type="InterPro" id="IPR038627">
    <property type="entry name" value="YebG-like_sf"/>
</dbReference>
<evidence type="ECO:0000313" key="1">
    <source>
        <dbReference type="EMBL" id="GAA3965109.1"/>
    </source>
</evidence>
<dbReference type="Proteomes" id="UP001501337">
    <property type="component" value="Unassembled WGS sequence"/>
</dbReference>